<feature type="chain" id="PRO_5015940520" description="5'-Nucleotidase C-terminal domain-containing protein" evidence="1">
    <location>
        <begin position="32"/>
        <end position="281"/>
    </location>
</feature>
<feature type="signal peptide" evidence="1">
    <location>
        <begin position="1"/>
        <end position="31"/>
    </location>
</feature>
<dbReference type="Pfam" id="PF02872">
    <property type="entry name" value="5_nucleotid_C"/>
    <property type="match status" value="1"/>
</dbReference>
<dbReference type="GO" id="GO:0009166">
    <property type="term" value="P:nucleotide catabolic process"/>
    <property type="evidence" value="ECO:0007669"/>
    <property type="project" value="InterPro"/>
</dbReference>
<name>A0A2W4TLC9_9GAMM</name>
<dbReference type="PRINTS" id="PR01607">
    <property type="entry name" value="APYRASEFAMLY"/>
</dbReference>
<dbReference type="GO" id="GO:0008768">
    <property type="term" value="F:UDP-sugar diphosphatase activity"/>
    <property type="evidence" value="ECO:0007669"/>
    <property type="project" value="TreeGrafter"/>
</dbReference>
<dbReference type="Gene3D" id="3.90.780.10">
    <property type="entry name" value="5'-Nucleotidase, C-terminal domain"/>
    <property type="match status" value="1"/>
</dbReference>
<dbReference type="SUPFAM" id="SSF55816">
    <property type="entry name" value="5'-nucleotidase (syn. UDP-sugar hydrolase), C-terminal domain"/>
    <property type="match status" value="1"/>
</dbReference>
<comment type="caution">
    <text evidence="3">The sequence shown here is derived from an EMBL/GenBank/DDBJ whole genome shotgun (WGS) entry which is preliminary data.</text>
</comment>
<dbReference type="PANTHER" id="PTHR11575:SF24">
    <property type="entry name" value="5'-NUCLEOTIDASE"/>
    <property type="match status" value="1"/>
</dbReference>
<dbReference type="GO" id="GO:0008253">
    <property type="term" value="F:5'-nucleotidase activity"/>
    <property type="evidence" value="ECO:0007669"/>
    <property type="project" value="TreeGrafter"/>
</dbReference>
<evidence type="ECO:0000313" key="4">
    <source>
        <dbReference type="Proteomes" id="UP000249396"/>
    </source>
</evidence>
<evidence type="ECO:0000259" key="2">
    <source>
        <dbReference type="Pfam" id="PF02872"/>
    </source>
</evidence>
<dbReference type="InterPro" id="IPR008334">
    <property type="entry name" value="5'-Nucleotdase_C"/>
</dbReference>
<dbReference type="GO" id="GO:0030288">
    <property type="term" value="C:outer membrane-bounded periplasmic space"/>
    <property type="evidence" value="ECO:0007669"/>
    <property type="project" value="TreeGrafter"/>
</dbReference>
<evidence type="ECO:0000313" key="3">
    <source>
        <dbReference type="EMBL" id="PZN83197.1"/>
    </source>
</evidence>
<dbReference type="EMBL" id="QJPH01000191">
    <property type="protein sequence ID" value="PZN83197.1"/>
    <property type="molecule type" value="Genomic_DNA"/>
</dbReference>
<accession>A0A2W4TLC9</accession>
<feature type="domain" description="5'-Nucleotidase C-terminal" evidence="2">
    <location>
        <begin position="59"/>
        <end position="235"/>
    </location>
</feature>
<gene>
    <name evidence="3" type="ORF">DM484_04935</name>
</gene>
<reference evidence="3 4" key="1">
    <citation type="journal article" date="2018" name="Aquat. Microb. Ecol.">
        <title>Gammaproteobacterial methanotrophs dominate.</title>
        <authorList>
            <person name="Rissanen A.J."/>
            <person name="Saarenheimo J."/>
            <person name="Tiirola M."/>
            <person name="Peura S."/>
            <person name="Aalto S.L."/>
            <person name="Karvinen A."/>
            <person name="Nykanen H."/>
        </authorList>
    </citation>
    <scope>NUCLEOTIDE SEQUENCE [LARGE SCALE GENOMIC DNA]</scope>
    <source>
        <strain evidence="3">AMbin10</strain>
    </source>
</reference>
<dbReference type="InterPro" id="IPR006179">
    <property type="entry name" value="5_nucleotidase/apyrase"/>
</dbReference>
<keyword evidence="1" id="KW-0732">Signal</keyword>
<proteinExistence type="predicted"/>
<evidence type="ECO:0000256" key="1">
    <source>
        <dbReference type="SAM" id="SignalP"/>
    </source>
</evidence>
<dbReference type="InterPro" id="IPR036907">
    <property type="entry name" value="5'-Nucleotdase_C_sf"/>
</dbReference>
<dbReference type="AlphaFoldDB" id="A0A2W4TLC9"/>
<dbReference type="PANTHER" id="PTHR11575">
    <property type="entry name" value="5'-NUCLEOTIDASE-RELATED"/>
    <property type="match status" value="1"/>
</dbReference>
<organism evidence="3 4">
    <name type="scientific">Candidatus Methylumidiphilus alinenensis</name>
    <dbReference type="NCBI Taxonomy" id="2202197"/>
    <lineage>
        <taxon>Bacteria</taxon>
        <taxon>Pseudomonadati</taxon>
        <taxon>Pseudomonadota</taxon>
        <taxon>Gammaproteobacteria</taxon>
        <taxon>Methylococcales</taxon>
        <taxon>Candidatus Methylumidiphilus</taxon>
    </lineage>
</organism>
<protein>
    <recommendedName>
        <fullName evidence="2">5'-Nucleotidase C-terminal domain-containing protein</fullName>
    </recommendedName>
</protein>
<dbReference type="Proteomes" id="UP000249396">
    <property type="component" value="Unassembled WGS sequence"/>
</dbReference>
<sequence length="281" mass="30227">MNFNKTVLASTHILLAFCLICVSAMTFDAVADIEFQDGNKIAAVIENQVFGRITAAVTTVADSNGEMPAGDLVADAQLMTTQSANLGGAQIALVNPNGLGNNGLTGSHYPLDVSYNELYKLQPKGLSLITMSLTAQQLRYVLEQQFAGCGAQTQLKILQVSNGFNFSWKTDEGACSKIWAVKLTRVDMAHMPFHTSGATEVIVSGGVVLNPDKTYRVTVNDSLAKGGDNFTIFKDGLNLTQGVSDTDALASYLENFKFPKPSYDPNAESLNKPRIIKLHTP</sequence>